<name>X1C162_9ZZZZ</name>
<sequence>MKILFLVAIIAVLCLLPLVPSTATISYTTKIPEQYTVTETYTTYAPRVAERAVWNEAEAHRIWKSSIKTSIESAIPPAGRSGYFSIEQYTYMKPVSMERQVTKIRLVDKVVSTEVAEHISVIKYLSR</sequence>
<organism evidence="1">
    <name type="scientific">marine sediment metagenome</name>
    <dbReference type="NCBI Taxonomy" id="412755"/>
    <lineage>
        <taxon>unclassified sequences</taxon>
        <taxon>metagenomes</taxon>
        <taxon>ecological metagenomes</taxon>
    </lineage>
</organism>
<comment type="caution">
    <text evidence="1">The sequence shown here is derived from an EMBL/GenBank/DDBJ whole genome shotgun (WGS) entry which is preliminary data.</text>
</comment>
<evidence type="ECO:0000313" key="1">
    <source>
        <dbReference type="EMBL" id="GAH00987.1"/>
    </source>
</evidence>
<dbReference type="AlphaFoldDB" id="X1C162"/>
<accession>X1C162</accession>
<protein>
    <submittedName>
        <fullName evidence="1">Uncharacterized protein</fullName>
    </submittedName>
</protein>
<proteinExistence type="predicted"/>
<gene>
    <name evidence="1" type="ORF">S01H4_45673</name>
</gene>
<reference evidence="1" key="1">
    <citation type="journal article" date="2014" name="Front. Microbiol.">
        <title>High frequency of phylogenetically diverse reductive dehalogenase-homologous genes in deep subseafloor sedimentary metagenomes.</title>
        <authorList>
            <person name="Kawai M."/>
            <person name="Futagami T."/>
            <person name="Toyoda A."/>
            <person name="Takaki Y."/>
            <person name="Nishi S."/>
            <person name="Hori S."/>
            <person name="Arai W."/>
            <person name="Tsubouchi T."/>
            <person name="Morono Y."/>
            <person name="Uchiyama I."/>
            <person name="Ito T."/>
            <person name="Fujiyama A."/>
            <person name="Inagaki F."/>
            <person name="Takami H."/>
        </authorList>
    </citation>
    <scope>NUCLEOTIDE SEQUENCE</scope>
    <source>
        <strain evidence="1">Expedition CK06-06</strain>
    </source>
</reference>
<dbReference type="EMBL" id="BART01025444">
    <property type="protein sequence ID" value="GAH00987.1"/>
    <property type="molecule type" value="Genomic_DNA"/>
</dbReference>